<feature type="signal peptide" evidence="19">
    <location>
        <begin position="1"/>
        <end position="18"/>
    </location>
</feature>
<name>A0A7J7NIR0_9MAGN</name>
<evidence type="ECO:0000313" key="22">
    <source>
        <dbReference type="Proteomes" id="UP000541444"/>
    </source>
</evidence>
<dbReference type="GO" id="GO:0016020">
    <property type="term" value="C:membrane"/>
    <property type="evidence" value="ECO:0007669"/>
    <property type="project" value="UniProtKB-SubCell"/>
</dbReference>
<evidence type="ECO:0000256" key="17">
    <source>
        <dbReference type="PROSITE-ProRule" id="PRU10141"/>
    </source>
</evidence>
<evidence type="ECO:0000256" key="5">
    <source>
        <dbReference type="ARBA" id="ARBA00022527"/>
    </source>
</evidence>
<dbReference type="InterPro" id="IPR011009">
    <property type="entry name" value="Kinase-like_dom_sf"/>
</dbReference>
<feature type="transmembrane region" description="Helical" evidence="18">
    <location>
        <begin position="280"/>
        <end position="303"/>
    </location>
</feature>
<dbReference type="Gene3D" id="2.60.120.200">
    <property type="match status" value="1"/>
</dbReference>
<dbReference type="PROSITE" id="PS00108">
    <property type="entry name" value="PROTEIN_KINASE_ST"/>
    <property type="match status" value="1"/>
</dbReference>
<sequence length="675" mass="75602">MKPLSLFLLFISIHLATPIDFILNGFNSSSDLLLYGNSTLGEHVLTLTTPSSFTIGRALYPTKVTKDSSFFTSFIFSISPFKDSLPGHGFVFLFTPSTGISGASSAQHLGLFNRTNDGSSENHVFGVEFDVFENPEFNDIDNNHVAVNLNSLTSAAAHPAGYWVDGDEKGESFHELKLNNGVNYQVWIDYYNYSLFVRMAPAGMNRPERALIDMPFNLSLILLDEMYIGFTAATGTLVESHRILSWSFSNSNRFISEALVTSNLPSFVPPGKSAVRSKGFIVGITSLVVFVVGCSAGIYLGFVKRKRRKKREREDMEGWELEYWPHRITYQKIYIATNGFSEENVIGFGGNGKIYKGVMVGGAEVAVKQICQTNEQGAREFLAEVSSLGRLKHRNLVALRGWSKKEKGSLILVCDYMENGSLDKRVFDCEERLMLSWEERIRVLKDVADGILYLHEGWEFKVLHRDIKASNVLLDRDMNGRLGDFGLARIHGHGQVVSSTRVVGTVGYMAPEIVRNGRASAQTDVFALGILILEVVCGRRPIEDGKVPLVDWVWGLMEREELVNALDGRLRAKGGYDYEEVERVLHLGLLCAYPDPRTRPTMRQVAKVFEGTINVYESDREGIEVSLLDKMKSTNMWSKHIKSSHHRGYPTFMQIRESLSSSMSLSESDIIVEGR</sequence>
<protein>
    <recommendedName>
        <fullName evidence="4">non-specific serine/threonine protein kinase</fullName>
        <ecNumber evidence="4">2.7.11.1</ecNumber>
    </recommendedName>
</protein>
<dbReference type="SUPFAM" id="SSF56112">
    <property type="entry name" value="Protein kinase-like (PK-like)"/>
    <property type="match status" value="1"/>
</dbReference>
<dbReference type="FunFam" id="3.30.200.20:FF:000621">
    <property type="entry name" value="Putative L-type lectin-domain containing receptor kinase VII.2"/>
    <property type="match status" value="1"/>
</dbReference>
<comment type="catalytic activity">
    <reaction evidence="15">
        <text>L-threonyl-[protein] + ATP = O-phospho-L-threonyl-[protein] + ADP + H(+)</text>
        <dbReference type="Rhea" id="RHEA:46608"/>
        <dbReference type="Rhea" id="RHEA-COMP:11060"/>
        <dbReference type="Rhea" id="RHEA-COMP:11605"/>
        <dbReference type="ChEBI" id="CHEBI:15378"/>
        <dbReference type="ChEBI" id="CHEBI:30013"/>
        <dbReference type="ChEBI" id="CHEBI:30616"/>
        <dbReference type="ChEBI" id="CHEBI:61977"/>
        <dbReference type="ChEBI" id="CHEBI:456216"/>
        <dbReference type="EC" id="2.7.11.1"/>
    </reaction>
</comment>
<dbReference type="OrthoDB" id="1906651at2759"/>
<evidence type="ECO:0000256" key="9">
    <source>
        <dbReference type="ARBA" id="ARBA00022734"/>
    </source>
</evidence>
<proteinExistence type="inferred from homology"/>
<evidence type="ECO:0000256" key="3">
    <source>
        <dbReference type="ARBA" id="ARBA00010217"/>
    </source>
</evidence>
<evidence type="ECO:0000256" key="6">
    <source>
        <dbReference type="ARBA" id="ARBA00022679"/>
    </source>
</evidence>
<keyword evidence="7 18" id="KW-0812">Transmembrane</keyword>
<evidence type="ECO:0000256" key="2">
    <source>
        <dbReference type="ARBA" id="ARBA00008536"/>
    </source>
</evidence>
<keyword evidence="11" id="KW-0418">Kinase</keyword>
<dbReference type="InterPro" id="IPR017441">
    <property type="entry name" value="Protein_kinase_ATP_BS"/>
</dbReference>
<evidence type="ECO:0000259" key="20">
    <source>
        <dbReference type="PROSITE" id="PS50011"/>
    </source>
</evidence>
<keyword evidence="22" id="KW-1185">Reference proteome</keyword>
<dbReference type="Gene3D" id="1.10.510.10">
    <property type="entry name" value="Transferase(Phosphotransferase) domain 1"/>
    <property type="match status" value="1"/>
</dbReference>
<dbReference type="InterPro" id="IPR008271">
    <property type="entry name" value="Ser/Thr_kinase_AS"/>
</dbReference>
<dbReference type="InterPro" id="IPR013320">
    <property type="entry name" value="ConA-like_dom_sf"/>
</dbReference>
<dbReference type="AlphaFoldDB" id="A0A7J7NIR0"/>
<evidence type="ECO:0000256" key="19">
    <source>
        <dbReference type="SAM" id="SignalP"/>
    </source>
</evidence>
<dbReference type="PROSITE" id="PS50011">
    <property type="entry name" value="PROTEIN_KINASE_DOM"/>
    <property type="match status" value="1"/>
</dbReference>
<dbReference type="Pfam" id="PF00069">
    <property type="entry name" value="Pkinase"/>
    <property type="match status" value="1"/>
</dbReference>
<comment type="similarity">
    <text evidence="3">In the C-terminal section; belongs to the protein kinase superfamily. Ser/Thr protein kinase family.</text>
</comment>
<dbReference type="InterPro" id="IPR001220">
    <property type="entry name" value="Legume_lectin_dom"/>
</dbReference>
<dbReference type="InterPro" id="IPR000719">
    <property type="entry name" value="Prot_kinase_dom"/>
</dbReference>
<evidence type="ECO:0000256" key="7">
    <source>
        <dbReference type="ARBA" id="ARBA00022692"/>
    </source>
</evidence>
<dbReference type="FunFam" id="1.10.510.10:FF:000108">
    <property type="entry name" value="L-type lectin-domain containing receptor kinase S.4"/>
    <property type="match status" value="1"/>
</dbReference>
<comment type="catalytic activity">
    <reaction evidence="16">
        <text>L-seryl-[protein] + ATP = O-phospho-L-seryl-[protein] + ADP + H(+)</text>
        <dbReference type="Rhea" id="RHEA:17989"/>
        <dbReference type="Rhea" id="RHEA-COMP:9863"/>
        <dbReference type="Rhea" id="RHEA-COMP:11604"/>
        <dbReference type="ChEBI" id="CHEBI:15378"/>
        <dbReference type="ChEBI" id="CHEBI:29999"/>
        <dbReference type="ChEBI" id="CHEBI:30616"/>
        <dbReference type="ChEBI" id="CHEBI:83421"/>
        <dbReference type="ChEBI" id="CHEBI:456216"/>
        <dbReference type="EC" id="2.7.11.1"/>
    </reaction>
</comment>
<evidence type="ECO:0000256" key="18">
    <source>
        <dbReference type="SAM" id="Phobius"/>
    </source>
</evidence>
<evidence type="ECO:0000256" key="13">
    <source>
        <dbReference type="ARBA" id="ARBA00022989"/>
    </source>
</evidence>
<organism evidence="21 22">
    <name type="scientific">Kingdonia uniflora</name>
    <dbReference type="NCBI Taxonomy" id="39325"/>
    <lineage>
        <taxon>Eukaryota</taxon>
        <taxon>Viridiplantae</taxon>
        <taxon>Streptophyta</taxon>
        <taxon>Embryophyta</taxon>
        <taxon>Tracheophyta</taxon>
        <taxon>Spermatophyta</taxon>
        <taxon>Magnoliopsida</taxon>
        <taxon>Ranunculales</taxon>
        <taxon>Circaeasteraceae</taxon>
        <taxon>Kingdonia</taxon>
    </lineage>
</organism>
<evidence type="ECO:0000256" key="16">
    <source>
        <dbReference type="ARBA" id="ARBA00048679"/>
    </source>
</evidence>
<keyword evidence="13 18" id="KW-1133">Transmembrane helix</keyword>
<keyword evidence="9" id="KW-0430">Lectin</keyword>
<dbReference type="PANTHER" id="PTHR27007">
    <property type="match status" value="1"/>
</dbReference>
<dbReference type="Proteomes" id="UP000541444">
    <property type="component" value="Unassembled WGS sequence"/>
</dbReference>
<keyword evidence="6" id="KW-0808">Transferase</keyword>
<accession>A0A7J7NIR0</accession>
<dbReference type="Gene3D" id="3.30.200.20">
    <property type="entry name" value="Phosphorylase Kinase, domain 1"/>
    <property type="match status" value="1"/>
</dbReference>
<evidence type="ECO:0000256" key="11">
    <source>
        <dbReference type="ARBA" id="ARBA00022777"/>
    </source>
</evidence>
<dbReference type="CDD" id="cd06899">
    <property type="entry name" value="lectin_legume_LecRK_Arcelin_ConA"/>
    <property type="match status" value="1"/>
</dbReference>
<keyword evidence="10 17" id="KW-0547">Nucleotide-binding</keyword>
<dbReference type="EMBL" id="JACGCM010000773">
    <property type="protein sequence ID" value="KAF6166862.1"/>
    <property type="molecule type" value="Genomic_DNA"/>
</dbReference>
<comment type="caution">
    <text evidence="21">The sequence shown here is derived from an EMBL/GenBank/DDBJ whole genome shotgun (WGS) entry which is preliminary data.</text>
</comment>
<evidence type="ECO:0000256" key="15">
    <source>
        <dbReference type="ARBA" id="ARBA00047899"/>
    </source>
</evidence>
<evidence type="ECO:0000256" key="12">
    <source>
        <dbReference type="ARBA" id="ARBA00022840"/>
    </source>
</evidence>
<feature type="binding site" evidence="17">
    <location>
        <position position="368"/>
    </location>
    <ligand>
        <name>ATP</name>
        <dbReference type="ChEBI" id="CHEBI:30616"/>
    </ligand>
</feature>
<evidence type="ECO:0000313" key="21">
    <source>
        <dbReference type="EMBL" id="KAF6166862.1"/>
    </source>
</evidence>
<feature type="domain" description="Protein kinase" evidence="20">
    <location>
        <begin position="340"/>
        <end position="613"/>
    </location>
</feature>
<evidence type="ECO:0000256" key="8">
    <source>
        <dbReference type="ARBA" id="ARBA00022729"/>
    </source>
</evidence>
<keyword evidence="5" id="KW-0723">Serine/threonine-protein kinase</keyword>
<dbReference type="Pfam" id="PF00139">
    <property type="entry name" value="Lectin_legB"/>
    <property type="match status" value="1"/>
</dbReference>
<keyword evidence="8 19" id="KW-0732">Signal</keyword>
<dbReference type="EC" id="2.7.11.1" evidence="4"/>
<dbReference type="PROSITE" id="PS00107">
    <property type="entry name" value="PROTEIN_KINASE_ATP"/>
    <property type="match status" value="1"/>
</dbReference>
<gene>
    <name evidence="21" type="ORF">GIB67_026641</name>
</gene>
<dbReference type="FunFam" id="2.60.120.200:FF:000246">
    <property type="entry name" value="L-type lectin-domain containing receptor kinase V.9"/>
    <property type="match status" value="1"/>
</dbReference>
<keyword evidence="14 18" id="KW-0472">Membrane</keyword>
<evidence type="ECO:0000256" key="1">
    <source>
        <dbReference type="ARBA" id="ARBA00004479"/>
    </source>
</evidence>
<comment type="subcellular location">
    <subcellularLocation>
        <location evidence="1">Membrane</location>
        <topology evidence="1">Single-pass type I membrane protein</topology>
    </subcellularLocation>
</comment>
<dbReference type="SMART" id="SM00220">
    <property type="entry name" value="S_TKc"/>
    <property type="match status" value="1"/>
</dbReference>
<comment type="similarity">
    <text evidence="2">In the N-terminal section; belongs to the leguminous lectin family.</text>
</comment>
<keyword evidence="12 17" id="KW-0067">ATP-binding</keyword>
<evidence type="ECO:0000256" key="14">
    <source>
        <dbReference type="ARBA" id="ARBA00023136"/>
    </source>
</evidence>
<evidence type="ECO:0000256" key="10">
    <source>
        <dbReference type="ARBA" id="ARBA00022741"/>
    </source>
</evidence>
<dbReference type="GO" id="GO:0005524">
    <property type="term" value="F:ATP binding"/>
    <property type="evidence" value="ECO:0007669"/>
    <property type="project" value="UniProtKB-UniRule"/>
</dbReference>
<dbReference type="GO" id="GO:0004674">
    <property type="term" value="F:protein serine/threonine kinase activity"/>
    <property type="evidence" value="ECO:0007669"/>
    <property type="project" value="UniProtKB-KW"/>
</dbReference>
<evidence type="ECO:0000256" key="4">
    <source>
        <dbReference type="ARBA" id="ARBA00012513"/>
    </source>
</evidence>
<dbReference type="SUPFAM" id="SSF49899">
    <property type="entry name" value="Concanavalin A-like lectins/glucanases"/>
    <property type="match status" value="1"/>
</dbReference>
<dbReference type="GO" id="GO:0030246">
    <property type="term" value="F:carbohydrate binding"/>
    <property type="evidence" value="ECO:0007669"/>
    <property type="project" value="UniProtKB-KW"/>
</dbReference>
<feature type="chain" id="PRO_5029536909" description="non-specific serine/threonine protein kinase" evidence="19">
    <location>
        <begin position="19"/>
        <end position="675"/>
    </location>
</feature>
<dbReference type="InterPro" id="IPR050528">
    <property type="entry name" value="L-type_Lectin-RKs"/>
</dbReference>
<reference evidence="21 22" key="1">
    <citation type="journal article" date="2020" name="IScience">
        <title>Genome Sequencing of the Endangered Kingdonia uniflora (Circaeasteraceae, Ranunculales) Reveals Potential Mechanisms of Evolutionary Specialization.</title>
        <authorList>
            <person name="Sun Y."/>
            <person name="Deng T."/>
            <person name="Zhang A."/>
            <person name="Moore M.J."/>
            <person name="Landis J.B."/>
            <person name="Lin N."/>
            <person name="Zhang H."/>
            <person name="Zhang X."/>
            <person name="Huang J."/>
            <person name="Zhang X."/>
            <person name="Sun H."/>
            <person name="Wang H."/>
        </authorList>
    </citation>
    <scope>NUCLEOTIDE SEQUENCE [LARGE SCALE GENOMIC DNA]</scope>
    <source>
        <strain evidence="21">TB1705</strain>
        <tissue evidence="21">Leaf</tissue>
    </source>
</reference>